<organism evidence="1 2">
    <name type="scientific">Candidatus Wolfebacteria bacterium CG03_land_8_20_14_0_80_40_12</name>
    <dbReference type="NCBI Taxonomy" id="1975069"/>
    <lineage>
        <taxon>Bacteria</taxon>
        <taxon>Candidatus Wolfeibacteriota</taxon>
    </lineage>
</organism>
<gene>
    <name evidence="1" type="ORF">COS61_00875</name>
</gene>
<accession>A0A2M7B5Y4</accession>
<protein>
    <submittedName>
        <fullName evidence="1">Uncharacterized protein</fullName>
    </submittedName>
</protein>
<dbReference type="Proteomes" id="UP000228949">
    <property type="component" value="Unassembled WGS sequence"/>
</dbReference>
<dbReference type="EMBL" id="PEVJ01000022">
    <property type="protein sequence ID" value="PIU98523.1"/>
    <property type="molecule type" value="Genomic_DNA"/>
</dbReference>
<name>A0A2M7B5Y4_9BACT</name>
<evidence type="ECO:0000313" key="2">
    <source>
        <dbReference type="Proteomes" id="UP000228949"/>
    </source>
</evidence>
<dbReference type="AlphaFoldDB" id="A0A2M7B5Y4"/>
<proteinExistence type="predicted"/>
<comment type="caution">
    <text evidence="1">The sequence shown here is derived from an EMBL/GenBank/DDBJ whole genome shotgun (WGS) entry which is preliminary data.</text>
</comment>
<evidence type="ECO:0000313" key="1">
    <source>
        <dbReference type="EMBL" id="PIU98523.1"/>
    </source>
</evidence>
<reference evidence="2" key="1">
    <citation type="submission" date="2017-09" db="EMBL/GenBank/DDBJ databases">
        <title>Depth-based differentiation of microbial function through sediment-hosted aquifers and enrichment of novel symbionts in the deep terrestrial subsurface.</title>
        <authorList>
            <person name="Probst A.J."/>
            <person name="Ladd B."/>
            <person name="Jarett J.K."/>
            <person name="Geller-Mcgrath D.E."/>
            <person name="Sieber C.M.K."/>
            <person name="Emerson J.B."/>
            <person name="Anantharaman K."/>
            <person name="Thomas B.C."/>
            <person name="Malmstrom R."/>
            <person name="Stieglmeier M."/>
            <person name="Klingl A."/>
            <person name="Woyke T."/>
            <person name="Ryan C.M."/>
            <person name="Banfield J.F."/>
        </authorList>
    </citation>
    <scope>NUCLEOTIDE SEQUENCE [LARGE SCALE GENOMIC DNA]</scope>
</reference>
<sequence>MAETVRFLHLNNKIIIKKGGITMDSFTESLEDIEREDREWWLKMARWDLESAREQKDYMDVSGDVKNIRSWAESKSLSFVDLGTSEEELTQLVQTGYKSEARMNLEWARDTHGWSRRLHFYVRGVRNVSQCFLKEPNFHDLKWFLHDLKWFLTTIFCPWTWCHTRQHYIAHTREYLAKANLFPSDIGTDEAELVQLGS</sequence>